<dbReference type="OrthoDB" id="2880836at2"/>
<evidence type="ECO:0000313" key="2">
    <source>
        <dbReference type="EMBL" id="RRJ63907.1"/>
    </source>
</evidence>
<feature type="domain" description="DUF1266" evidence="1">
    <location>
        <begin position="34"/>
        <end position="193"/>
    </location>
</feature>
<keyword evidence="3" id="KW-1185">Reference proteome</keyword>
<organism evidence="2 3">
    <name type="scientific">Paenibacillus oralis</name>
    <dbReference type="NCBI Taxonomy" id="2490856"/>
    <lineage>
        <taxon>Bacteria</taxon>
        <taxon>Bacillati</taxon>
        <taxon>Bacillota</taxon>
        <taxon>Bacilli</taxon>
        <taxon>Bacillales</taxon>
        <taxon>Paenibacillaceae</taxon>
        <taxon>Paenibacillus</taxon>
    </lineage>
</organism>
<dbReference type="Proteomes" id="UP000267017">
    <property type="component" value="Unassembled WGS sequence"/>
</dbReference>
<reference evidence="2 3" key="1">
    <citation type="submission" date="2018-11" db="EMBL/GenBank/DDBJ databases">
        <title>Genome sequencing of Paenibacillus sp. KCOM 3021 (= ChDC PVNT-B20).</title>
        <authorList>
            <person name="Kook J.-K."/>
            <person name="Park S.-N."/>
            <person name="Lim Y.K."/>
        </authorList>
    </citation>
    <scope>NUCLEOTIDE SEQUENCE [LARGE SCALE GENOMIC DNA]</scope>
    <source>
        <strain evidence="2 3">KCOM 3021</strain>
    </source>
</reference>
<name>A0A3P3U0M8_9BACL</name>
<dbReference type="AlphaFoldDB" id="A0A3P3U0M8"/>
<evidence type="ECO:0000313" key="3">
    <source>
        <dbReference type="Proteomes" id="UP000267017"/>
    </source>
</evidence>
<evidence type="ECO:0000259" key="1">
    <source>
        <dbReference type="Pfam" id="PF06889"/>
    </source>
</evidence>
<gene>
    <name evidence="2" type="ORF">EHV15_13930</name>
</gene>
<proteinExistence type="predicted"/>
<protein>
    <submittedName>
        <fullName evidence="2">DUF1266 domain-containing protein</fullName>
    </submittedName>
</protein>
<dbReference type="RefSeq" id="WP_128631738.1">
    <property type="nucleotide sequence ID" value="NZ_RRCN01000001.1"/>
</dbReference>
<sequence length="197" mass="22583">MLAVIPVGGAADYYINNPEKTYRGERYLKGTLAQHGVENPEQLKMSLEWQFSKGIRAEFSRMYRELCLLPEAERARRIEAEASPYVQHKLAVTDHYLRRMPSGGVGAYDFAVNALKCVSGERLGWLTADEARTCVHQCVSLTREHYSNWHDYCIGFAVGLEFVSIDPNSSNYVIEGIRRLRRLLNFKDSPLVKEKFF</sequence>
<dbReference type="EMBL" id="RRCN01000001">
    <property type="protein sequence ID" value="RRJ63907.1"/>
    <property type="molecule type" value="Genomic_DNA"/>
</dbReference>
<comment type="caution">
    <text evidence="2">The sequence shown here is derived from an EMBL/GenBank/DDBJ whole genome shotgun (WGS) entry which is preliminary data.</text>
</comment>
<dbReference type="Pfam" id="PF06889">
    <property type="entry name" value="DUF1266"/>
    <property type="match status" value="1"/>
</dbReference>
<accession>A0A3P3U0M8</accession>
<dbReference type="InterPro" id="IPR009677">
    <property type="entry name" value="DUF1266"/>
</dbReference>